<dbReference type="PROSITE" id="PS50181">
    <property type="entry name" value="FBOX"/>
    <property type="match status" value="1"/>
</dbReference>
<dbReference type="SMART" id="SM00256">
    <property type="entry name" value="FBOX"/>
    <property type="match status" value="1"/>
</dbReference>
<name>A0AAN6PFZ8_9PEZI</name>
<proteinExistence type="predicted"/>
<dbReference type="InterPro" id="IPR011990">
    <property type="entry name" value="TPR-like_helical_dom_sf"/>
</dbReference>
<dbReference type="SUPFAM" id="SSF81383">
    <property type="entry name" value="F-box domain"/>
    <property type="match status" value="1"/>
</dbReference>
<dbReference type="InterPro" id="IPR001810">
    <property type="entry name" value="F-box_dom"/>
</dbReference>
<dbReference type="CDD" id="cd09917">
    <property type="entry name" value="F-box_SF"/>
    <property type="match status" value="1"/>
</dbReference>
<reference evidence="4" key="1">
    <citation type="journal article" date="2023" name="Mol. Phylogenet. Evol.">
        <title>Genome-scale phylogeny and comparative genomics of the fungal order Sordariales.</title>
        <authorList>
            <person name="Hensen N."/>
            <person name="Bonometti L."/>
            <person name="Westerberg I."/>
            <person name="Brannstrom I.O."/>
            <person name="Guillou S."/>
            <person name="Cros-Aarteil S."/>
            <person name="Calhoun S."/>
            <person name="Haridas S."/>
            <person name="Kuo A."/>
            <person name="Mondo S."/>
            <person name="Pangilinan J."/>
            <person name="Riley R."/>
            <person name="LaButti K."/>
            <person name="Andreopoulos B."/>
            <person name="Lipzen A."/>
            <person name="Chen C."/>
            <person name="Yan M."/>
            <person name="Daum C."/>
            <person name="Ng V."/>
            <person name="Clum A."/>
            <person name="Steindorff A."/>
            <person name="Ohm R.A."/>
            <person name="Martin F."/>
            <person name="Silar P."/>
            <person name="Natvig D.O."/>
            <person name="Lalanne C."/>
            <person name="Gautier V."/>
            <person name="Ament-Velasquez S.L."/>
            <person name="Kruys A."/>
            <person name="Hutchinson M.I."/>
            <person name="Powell A.J."/>
            <person name="Barry K."/>
            <person name="Miller A.N."/>
            <person name="Grigoriev I.V."/>
            <person name="Debuchy R."/>
            <person name="Gladieux P."/>
            <person name="Hiltunen Thoren M."/>
            <person name="Johannesson H."/>
        </authorList>
    </citation>
    <scope>NUCLEOTIDE SEQUENCE [LARGE SCALE GENOMIC DNA]</scope>
    <source>
        <strain evidence="4">CBS 284.82</strain>
    </source>
</reference>
<dbReference type="Pfam" id="PF12937">
    <property type="entry name" value="F-box-like"/>
    <property type="match status" value="1"/>
</dbReference>
<feature type="compositionally biased region" description="Basic and acidic residues" evidence="1">
    <location>
        <begin position="18"/>
        <end position="28"/>
    </location>
</feature>
<evidence type="ECO:0000259" key="2">
    <source>
        <dbReference type="PROSITE" id="PS50181"/>
    </source>
</evidence>
<dbReference type="AlphaFoldDB" id="A0AAN6PFZ8"/>
<dbReference type="Proteomes" id="UP001303115">
    <property type="component" value="Unassembled WGS sequence"/>
</dbReference>
<protein>
    <recommendedName>
        <fullName evidence="2">F-box domain-containing protein</fullName>
    </recommendedName>
</protein>
<dbReference type="EMBL" id="MU854434">
    <property type="protein sequence ID" value="KAK4038264.1"/>
    <property type="molecule type" value="Genomic_DNA"/>
</dbReference>
<organism evidence="3 4">
    <name type="scientific">Parachaetomium inaequale</name>
    <dbReference type="NCBI Taxonomy" id="2588326"/>
    <lineage>
        <taxon>Eukaryota</taxon>
        <taxon>Fungi</taxon>
        <taxon>Dikarya</taxon>
        <taxon>Ascomycota</taxon>
        <taxon>Pezizomycotina</taxon>
        <taxon>Sordariomycetes</taxon>
        <taxon>Sordariomycetidae</taxon>
        <taxon>Sordariales</taxon>
        <taxon>Chaetomiaceae</taxon>
        <taxon>Parachaetomium</taxon>
    </lineage>
</organism>
<dbReference type="SUPFAM" id="SSF48452">
    <property type="entry name" value="TPR-like"/>
    <property type="match status" value="1"/>
</dbReference>
<dbReference type="InterPro" id="IPR036047">
    <property type="entry name" value="F-box-like_dom_sf"/>
</dbReference>
<gene>
    <name evidence="3" type="ORF">C8A01DRAFT_37781</name>
</gene>
<evidence type="ECO:0000256" key="1">
    <source>
        <dbReference type="SAM" id="MobiDB-lite"/>
    </source>
</evidence>
<comment type="caution">
    <text evidence="3">The sequence shown here is derived from an EMBL/GenBank/DDBJ whole genome shotgun (WGS) entry which is preliminary data.</text>
</comment>
<keyword evidence="4" id="KW-1185">Reference proteome</keyword>
<accession>A0AAN6PFZ8</accession>
<feature type="region of interest" description="Disordered" evidence="1">
    <location>
        <begin position="1"/>
        <end position="28"/>
    </location>
</feature>
<sequence length="746" mass="82523">MASSEEPAPDGQSNAANETHDAKMAEEKRDAKIKTAIAKGQSLTEAGQFHKALCIIVDAVNLCPCDPEGNGKGRHDKDKSCHILQCMAAVKSDPDALYQVTKGPCACGYAWPSCMRPLHALALDALADCLDKAGQHTAAFAVALATIRLDPASAVGYCRGGRILRYLLRGCSQPSKSPIGRSVALILSGEGRPPSAVLLRRLLNSFVKVAVRNTNLLRRTPKDSYNVVLQRMAFHLEIEVARRDPVKEFPLEVLSMIFAKLDTTDVVRCVRVNKQWKRLVLQDSALWADLRLPRPGNPGRLFPLFLKKHPGVKSLVIHDASQFQLTEARLYQIVRGLRQLRRLCLTAGKPYPTRERLNLFSAVPPSGPLTKMGLEQLSCVSYDLDMPVMQLLVLSIDTLTVLDLVSTGPNVSRAFKSIQLPKLKKLRIIEGDPVVLSRASAVAAAMVPWIEMESIVKATPNLEQFHLDGFMASWRLNRPPTIDKNGLWPSLCKLVLGPGLRYALSAAFTPWDSRFLPPLSSNMRSIELLGASPDIAHNVLFTTASNTPITNGWAPPHDDYITPDFPNLEVFRCISGVLHPRLLQRLLDPSVAVGKLQVLDLAVTTSSGFPPLTPSSNVNLRSDFIPARDLRFASSENLHTLGLHDFNFFEDPTSRFGATSEFNGEPFIEWLNLFPKLNTVAVYPGQWDGVAPFIMKLILHPKVKVIHQDYLRGVHWDNAQKLAKQHGVVLHHTPYHMPVGWPLVED</sequence>
<dbReference type="Gene3D" id="1.25.40.10">
    <property type="entry name" value="Tetratricopeptide repeat domain"/>
    <property type="match status" value="1"/>
</dbReference>
<feature type="domain" description="F-box" evidence="2">
    <location>
        <begin position="243"/>
        <end position="290"/>
    </location>
</feature>
<evidence type="ECO:0000313" key="4">
    <source>
        <dbReference type="Proteomes" id="UP001303115"/>
    </source>
</evidence>
<evidence type="ECO:0000313" key="3">
    <source>
        <dbReference type="EMBL" id="KAK4038264.1"/>
    </source>
</evidence>
<dbReference type="Gene3D" id="1.20.1280.50">
    <property type="match status" value="1"/>
</dbReference>